<evidence type="ECO:0000313" key="2">
    <source>
        <dbReference type="EMBL" id="CAL1355883.1"/>
    </source>
</evidence>
<evidence type="ECO:0000313" key="3">
    <source>
        <dbReference type="Proteomes" id="UP001497516"/>
    </source>
</evidence>
<dbReference type="EMBL" id="OZ034813">
    <property type="protein sequence ID" value="CAL1355883.1"/>
    <property type="molecule type" value="Genomic_DNA"/>
</dbReference>
<accession>A0AAV2CJC5</accession>
<proteinExistence type="predicted"/>
<evidence type="ECO:0000256" key="1">
    <source>
        <dbReference type="SAM" id="MobiDB-lite"/>
    </source>
</evidence>
<sequence>MLTSQDVVFHESTFPFQSETSQQFTWVPGTVFQRAPDDPDDELVLGDSSPTFGPPSPSHGLSASAPPVQPEKRACVPSSAQPASGPSRFGPVLPSRTGPASPQPIASSRDSSISR</sequence>
<gene>
    <name evidence="2" type="ORF">LTRI10_LOCUS3614</name>
</gene>
<feature type="compositionally biased region" description="Polar residues" evidence="1">
    <location>
        <begin position="98"/>
        <end position="115"/>
    </location>
</feature>
<dbReference type="AlphaFoldDB" id="A0AAV2CJC5"/>
<organism evidence="2 3">
    <name type="scientific">Linum trigynum</name>
    <dbReference type="NCBI Taxonomy" id="586398"/>
    <lineage>
        <taxon>Eukaryota</taxon>
        <taxon>Viridiplantae</taxon>
        <taxon>Streptophyta</taxon>
        <taxon>Embryophyta</taxon>
        <taxon>Tracheophyta</taxon>
        <taxon>Spermatophyta</taxon>
        <taxon>Magnoliopsida</taxon>
        <taxon>eudicotyledons</taxon>
        <taxon>Gunneridae</taxon>
        <taxon>Pentapetalae</taxon>
        <taxon>rosids</taxon>
        <taxon>fabids</taxon>
        <taxon>Malpighiales</taxon>
        <taxon>Linaceae</taxon>
        <taxon>Linum</taxon>
    </lineage>
</organism>
<dbReference type="Proteomes" id="UP001497516">
    <property type="component" value="Chromosome 1"/>
</dbReference>
<keyword evidence="3" id="KW-1185">Reference proteome</keyword>
<protein>
    <submittedName>
        <fullName evidence="2">Uncharacterized protein</fullName>
    </submittedName>
</protein>
<name>A0AAV2CJC5_9ROSI</name>
<reference evidence="2 3" key="1">
    <citation type="submission" date="2024-04" db="EMBL/GenBank/DDBJ databases">
        <authorList>
            <person name="Fracassetti M."/>
        </authorList>
    </citation>
    <scope>NUCLEOTIDE SEQUENCE [LARGE SCALE GENOMIC DNA]</scope>
</reference>
<feature type="region of interest" description="Disordered" evidence="1">
    <location>
        <begin position="31"/>
        <end position="115"/>
    </location>
</feature>